<organism evidence="1 2">
    <name type="scientific">Methylobacterium bullatum</name>
    <dbReference type="NCBI Taxonomy" id="570505"/>
    <lineage>
        <taxon>Bacteria</taxon>
        <taxon>Pseudomonadati</taxon>
        <taxon>Pseudomonadota</taxon>
        <taxon>Alphaproteobacteria</taxon>
        <taxon>Hyphomicrobiales</taxon>
        <taxon>Methylobacteriaceae</taxon>
        <taxon>Methylobacterium</taxon>
    </lineage>
</organism>
<evidence type="ECO:0000313" key="2">
    <source>
        <dbReference type="Proteomes" id="UP001055307"/>
    </source>
</evidence>
<sequence length="71" mass="8110">MLHRKVIDVYDTADKSMREALLPEEDAEPQRHIGAARASNVSSMDHFRPVTEHDNLRPFPLVQQGARRQCA</sequence>
<proteinExistence type="predicted"/>
<protein>
    <submittedName>
        <fullName evidence="1">Uncharacterized protein</fullName>
    </submittedName>
</protein>
<comment type="caution">
    <text evidence="1">The sequence shown here is derived from an EMBL/GenBank/DDBJ whole genome shotgun (WGS) entry which is preliminary data.</text>
</comment>
<reference evidence="1" key="1">
    <citation type="journal article" date="2016" name="Front. Microbiol.">
        <title>Genome Sequence of the Piezophilic, Mesophilic Sulfate-Reducing Bacterium Desulfovibrio indicus J2T.</title>
        <authorList>
            <person name="Cao J."/>
            <person name="Maignien L."/>
            <person name="Shao Z."/>
            <person name="Alain K."/>
            <person name="Jebbar M."/>
        </authorList>
    </citation>
    <scope>NUCLEOTIDE SEQUENCE</scope>
    <source>
        <strain evidence="1">DSM 21893</strain>
    </source>
</reference>
<name>A0AAV4ZDS9_9HYPH</name>
<evidence type="ECO:0000313" key="1">
    <source>
        <dbReference type="EMBL" id="GJD42016.1"/>
    </source>
</evidence>
<dbReference type="AlphaFoldDB" id="A0AAV4ZDS9"/>
<dbReference type="Proteomes" id="UP001055307">
    <property type="component" value="Unassembled WGS sequence"/>
</dbReference>
<reference evidence="1" key="2">
    <citation type="submission" date="2021-08" db="EMBL/GenBank/DDBJ databases">
        <authorList>
            <person name="Tani A."/>
            <person name="Ola A."/>
            <person name="Ogura Y."/>
            <person name="Katsura K."/>
            <person name="Hayashi T."/>
        </authorList>
    </citation>
    <scope>NUCLEOTIDE SEQUENCE</scope>
    <source>
        <strain evidence="1">DSM 21893</strain>
    </source>
</reference>
<gene>
    <name evidence="1" type="ORF">OICFNHDK_4507</name>
</gene>
<keyword evidence="2" id="KW-1185">Reference proteome</keyword>
<dbReference type="EMBL" id="BPQF01000036">
    <property type="protein sequence ID" value="GJD42016.1"/>
    <property type="molecule type" value="Genomic_DNA"/>
</dbReference>
<accession>A0AAV4ZDS9</accession>